<accession>A7NQL6</accession>
<evidence type="ECO:0000256" key="1">
    <source>
        <dbReference type="ARBA" id="ARBA00023122"/>
    </source>
</evidence>
<dbReference type="AlphaFoldDB" id="A7NQL6"/>
<dbReference type="Pfam" id="PF00571">
    <property type="entry name" value="CBS"/>
    <property type="match status" value="2"/>
</dbReference>
<evidence type="ECO:0000256" key="2">
    <source>
        <dbReference type="PROSITE-ProRule" id="PRU00703"/>
    </source>
</evidence>
<evidence type="ECO:0000313" key="4">
    <source>
        <dbReference type="EMBL" id="ABU59862.1"/>
    </source>
</evidence>
<dbReference type="EMBL" id="CP000804">
    <property type="protein sequence ID" value="ABU59862.1"/>
    <property type="molecule type" value="Genomic_DNA"/>
</dbReference>
<dbReference type="SUPFAM" id="SSF54631">
    <property type="entry name" value="CBS-domain pair"/>
    <property type="match status" value="1"/>
</dbReference>
<dbReference type="InterPro" id="IPR051257">
    <property type="entry name" value="Diverse_CBS-Domain"/>
</dbReference>
<dbReference type="Proteomes" id="UP000000263">
    <property type="component" value="Chromosome"/>
</dbReference>
<gene>
    <name evidence="4" type="ordered locus">Rcas_3824</name>
</gene>
<proteinExistence type="predicted"/>
<dbReference type="KEGG" id="rca:Rcas_3824"/>
<dbReference type="PROSITE" id="PS51371">
    <property type="entry name" value="CBS"/>
    <property type="match status" value="2"/>
</dbReference>
<organism evidence="4 5">
    <name type="scientific">Roseiflexus castenholzii (strain DSM 13941 / HLO8)</name>
    <dbReference type="NCBI Taxonomy" id="383372"/>
    <lineage>
        <taxon>Bacteria</taxon>
        <taxon>Bacillati</taxon>
        <taxon>Chloroflexota</taxon>
        <taxon>Chloroflexia</taxon>
        <taxon>Chloroflexales</taxon>
        <taxon>Roseiflexineae</taxon>
        <taxon>Roseiflexaceae</taxon>
        <taxon>Roseiflexus</taxon>
    </lineage>
</organism>
<protein>
    <submittedName>
        <fullName evidence="4">CBS domain containing membrane protein</fullName>
    </submittedName>
</protein>
<dbReference type="HOGENOM" id="CLU_040681_9_1_0"/>
<sequence length="139" mass="15770">MSRPPICISESTTLPEARRLMQRRRVRRLPVLDSDGRLAGIVTEGDINRISDSQVHDMRQYNLYHRVVDLPVRDFMTRTVITVGPDEPVIAVAQLLLRHRIGGVPVVEGEQVVGVITESDLFRRMVQQEAREWGVGSET</sequence>
<dbReference type="InterPro" id="IPR046342">
    <property type="entry name" value="CBS_dom_sf"/>
</dbReference>
<dbReference type="OrthoDB" id="5453522at2"/>
<evidence type="ECO:0000259" key="3">
    <source>
        <dbReference type="PROSITE" id="PS51371"/>
    </source>
</evidence>
<name>A7NQL6_ROSCS</name>
<keyword evidence="5" id="KW-1185">Reference proteome</keyword>
<dbReference type="InterPro" id="IPR000644">
    <property type="entry name" value="CBS_dom"/>
</dbReference>
<reference evidence="4 5" key="1">
    <citation type="submission" date="2007-08" db="EMBL/GenBank/DDBJ databases">
        <title>Complete sequence of Roseiflexus castenholzii DSM 13941.</title>
        <authorList>
            <consortium name="US DOE Joint Genome Institute"/>
            <person name="Copeland A."/>
            <person name="Lucas S."/>
            <person name="Lapidus A."/>
            <person name="Barry K."/>
            <person name="Glavina del Rio T."/>
            <person name="Dalin E."/>
            <person name="Tice H."/>
            <person name="Pitluck S."/>
            <person name="Thompson L.S."/>
            <person name="Brettin T."/>
            <person name="Bruce D."/>
            <person name="Detter J.C."/>
            <person name="Han C."/>
            <person name="Tapia R."/>
            <person name="Schmutz J."/>
            <person name="Larimer F."/>
            <person name="Land M."/>
            <person name="Hauser L."/>
            <person name="Kyrpides N."/>
            <person name="Mikhailova N."/>
            <person name="Bryant D.A."/>
            <person name="Hanada S."/>
            <person name="Tsukatani Y."/>
            <person name="Richardson P."/>
        </authorList>
    </citation>
    <scope>NUCLEOTIDE SEQUENCE [LARGE SCALE GENOMIC DNA]</scope>
    <source>
        <strain evidence="5">DSM 13941 / HLO8</strain>
    </source>
</reference>
<keyword evidence="1 2" id="KW-0129">CBS domain</keyword>
<dbReference type="PANTHER" id="PTHR43080">
    <property type="entry name" value="CBS DOMAIN-CONTAINING PROTEIN CBSX3, MITOCHONDRIAL"/>
    <property type="match status" value="1"/>
</dbReference>
<dbReference type="eggNOG" id="COG0517">
    <property type="taxonomic scope" value="Bacteria"/>
</dbReference>
<dbReference type="SMART" id="SM00116">
    <property type="entry name" value="CBS"/>
    <property type="match status" value="2"/>
</dbReference>
<dbReference type="Gene3D" id="3.10.580.10">
    <property type="entry name" value="CBS-domain"/>
    <property type="match status" value="1"/>
</dbReference>
<feature type="domain" description="CBS" evidence="3">
    <location>
        <begin position="76"/>
        <end position="131"/>
    </location>
</feature>
<evidence type="ECO:0000313" key="5">
    <source>
        <dbReference type="Proteomes" id="UP000000263"/>
    </source>
</evidence>
<dbReference type="STRING" id="383372.Rcas_3824"/>
<dbReference type="PANTHER" id="PTHR43080:SF2">
    <property type="entry name" value="CBS DOMAIN-CONTAINING PROTEIN"/>
    <property type="match status" value="1"/>
</dbReference>
<feature type="domain" description="CBS" evidence="3">
    <location>
        <begin position="1"/>
        <end position="58"/>
    </location>
</feature>